<keyword evidence="1" id="KW-1133">Transmembrane helix</keyword>
<proteinExistence type="predicted"/>
<evidence type="ECO:0008006" key="4">
    <source>
        <dbReference type="Google" id="ProtNLM"/>
    </source>
</evidence>
<dbReference type="InterPro" id="IPR013783">
    <property type="entry name" value="Ig-like_fold"/>
</dbReference>
<protein>
    <recommendedName>
        <fullName evidence="4">PKD/Chitinase domain-containing protein</fullName>
    </recommendedName>
</protein>
<reference evidence="3" key="1">
    <citation type="submission" date="2017-09" db="EMBL/GenBank/DDBJ databases">
        <title>Depth-based differentiation of microbial function through sediment-hosted aquifers and enrichment of novel symbionts in the deep terrestrial subsurface.</title>
        <authorList>
            <person name="Probst A.J."/>
            <person name="Ladd B."/>
            <person name="Jarett J.K."/>
            <person name="Geller-Mcgrath D.E."/>
            <person name="Sieber C.M.K."/>
            <person name="Emerson J.B."/>
            <person name="Anantharaman K."/>
            <person name="Thomas B.C."/>
            <person name="Malmstrom R."/>
            <person name="Stieglmeier M."/>
            <person name="Klingl A."/>
            <person name="Woyke T."/>
            <person name="Ryan C.M."/>
            <person name="Banfield J.F."/>
        </authorList>
    </citation>
    <scope>NUCLEOTIDE SEQUENCE [LARGE SCALE GENOMIC DNA]</scope>
</reference>
<dbReference type="EMBL" id="PEYW01000007">
    <property type="protein sequence ID" value="PIS21047.1"/>
    <property type="molecule type" value="Genomic_DNA"/>
</dbReference>
<evidence type="ECO:0000313" key="3">
    <source>
        <dbReference type="Proteomes" id="UP000231414"/>
    </source>
</evidence>
<gene>
    <name evidence="2" type="ORF">COT52_00650</name>
</gene>
<organism evidence="2 3">
    <name type="scientific">candidate division WWE3 bacterium CG08_land_8_20_14_0_20_43_13</name>
    <dbReference type="NCBI Taxonomy" id="1975087"/>
    <lineage>
        <taxon>Bacteria</taxon>
        <taxon>Katanobacteria</taxon>
    </lineage>
</organism>
<keyword evidence="1" id="KW-0812">Transmembrane</keyword>
<accession>A0A2H0X7Z1</accession>
<sequence>MGPKFKERLKLITNPIKKFAIERKILSICILVLILIFLTLSALLIANAIKNSKQVAPKPGYAGKVGEPCRGDGFIKTGDCLKCLSAQGYRSQLFCQSNVIVDLPRADQECNFLCSYTVCQSWGYKEDFYCQAKDSNCPIDKGICCLNELSNPIICYDTGECAEKQTCDTTQNKAPVCQGIIKQPNINNLPNQGGEVTLTVDAYDPDNDILFYTWGGDDLSGQAKEVIWNIPPNNQGQSKTYTAWVSITDGISEKSGGEGTNCSTQITVPALTDYTLSCEKLTIDNKTNPGKDPKTNDTVIFSCLAKSNLQTDNSPGPEIKMIKFIINQNGNEITQLSTTKLSNQGSGLYKGSVEYTLIKSGSYRVTANLCLQENDDQSCQI</sequence>
<evidence type="ECO:0000313" key="2">
    <source>
        <dbReference type="EMBL" id="PIS21047.1"/>
    </source>
</evidence>
<dbReference type="Gene3D" id="2.60.40.10">
    <property type="entry name" value="Immunoglobulins"/>
    <property type="match status" value="1"/>
</dbReference>
<dbReference type="Proteomes" id="UP000231414">
    <property type="component" value="Unassembled WGS sequence"/>
</dbReference>
<keyword evidence="1" id="KW-0472">Membrane</keyword>
<evidence type="ECO:0000256" key="1">
    <source>
        <dbReference type="SAM" id="Phobius"/>
    </source>
</evidence>
<name>A0A2H0X7Z1_UNCKA</name>
<dbReference type="AlphaFoldDB" id="A0A2H0X7Z1"/>
<feature type="transmembrane region" description="Helical" evidence="1">
    <location>
        <begin position="25"/>
        <end position="49"/>
    </location>
</feature>
<comment type="caution">
    <text evidence="2">The sequence shown here is derived from an EMBL/GenBank/DDBJ whole genome shotgun (WGS) entry which is preliminary data.</text>
</comment>